<dbReference type="Proteomes" id="UP000618952">
    <property type="component" value="Unassembled WGS sequence"/>
</dbReference>
<keyword evidence="2" id="KW-0812">Transmembrane</keyword>
<dbReference type="InterPro" id="IPR055407">
    <property type="entry name" value="TraM_C"/>
</dbReference>
<keyword evidence="5" id="KW-1185">Reference proteome</keyword>
<proteinExistence type="predicted"/>
<comment type="caution">
    <text evidence="4">The sequence shown here is derived from an EMBL/GenBank/DDBJ whole genome shotgun (WGS) entry which is preliminary data.</text>
</comment>
<evidence type="ECO:0000313" key="4">
    <source>
        <dbReference type="EMBL" id="MBC8769394.1"/>
    </source>
</evidence>
<reference evidence="4 5" key="1">
    <citation type="submission" date="2020-08" db="EMBL/GenBank/DDBJ databases">
        <title>Arenibacter gaetbuli sp. nov., isolated from a sand dune.</title>
        <authorList>
            <person name="Park S."/>
            <person name="Yoon J.-H."/>
        </authorList>
    </citation>
    <scope>NUCLEOTIDE SEQUENCE [LARGE SCALE GENOMIC DNA]</scope>
    <source>
        <strain evidence="4 5">BSSL-BM3</strain>
    </source>
</reference>
<feature type="region of interest" description="Disordered" evidence="1">
    <location>
        <begin position="41"/>
        <end position="68"/>
    </location>
</feature>
<feature type="domain" description="Conjugative transposon TraM C-terminal" evidence="3">
    <location>
        <begin position="189"/>
        <end position="332"/>
    </location>
</feature>
<sequence length="336" mass="38800">MNRKIDQFNLWIKRHRLFAFFAPIIVLLAVFFVMTSISSMGKDKQKSNSDDAYNNNLPDHNKQLDATKPNDIYKKLQQDSLDQLRSKGLFKSILETKKENDSLERILEELNNFSFDEKENSSNRSVKDTSYPETIIPEYTSKTTDAQKKLEYRNLLMQARDQRLARSQDYSAPYTEPSTDSKTNAIAFDAAIYRDQFILPGNRVTLILKDDIYYKGRRFPRNTFVYATANVKGSRVLLEITNIDNLEMELTAIDQEDGMVGLHNERAGQLLQEFTADIQQQSVNELSEAVGETVELPLAQNLVRSFGNFFQKKKYKQKDKILLVNGDRVILKPKKI</sequence>
<feature type="transmembrane region" description="Helical" evidence="2">
    <location>
        <begin position="17"/>
        <end position="37"/>
    </location>
</feature>
<dbReference type="EMBL" id="JACLHY010000017">
    <property type="protein sequence ID" value="MBC8769394.1"/>
    <property type="molecule type" value="Genomic_DNA"/>
</dbReference>
<dbReference type="Pfam" id="PF12508">
    <property type="entry name" value="Transposon_TraM"/>
    <property type="match status" value="1"/>
</dbReference>
<gene>
    <name evidence="4" type="primary">traM</name>
    <name evidence="4" type="ORF">H4O18_15460</name>
</gene>
<keyword evidence="2" id="KW-0472">Membrane</keyword>
<evidence type="ECO:0000259" key="3">
    <source>
        <dbReference type="Pfam" id="PF12508"/>
    </source>
</evidence>
<accession>A0ABR7QQN7</accession>
<name>A0ABR7QQN7_9FLAO</name>
<evidence type="ECO:0000256" key="1">
    <source>
        <dbReference type="SAM" id="MobiDB-lite"/>
    </source>
</evidence>
<organism evidence="4 5">
    <name type="scientific">Arenibacter arenosicollis</name>
    <dbReference type="NCBI Taxonomy" id="2762274"/>
    <lineage>
        <taxon>Bacteria</taxon>
        <taxon>Pseudomonadati</taxon>
        <taxon>Bacteroidota</taxon>
        <taxon>Flavobacteriia</taxon>
        <taxon>Flavobacteriales</taxon>
        <taxon>Flavobacteriaceae</taxon>
        <taxon>Arenibacter</taxon>
    </lineage>
</organism>
<keyword evidence="2" id="KW-1133">Transmembrane helix</keyword>
<dbReference type="RefSeq" id="WP_187586173.1">
    <property type="nucleotide sequence ID" value="NZ_JACLHY010000017.1"/>
</dbReference>
<protein>
    <submittedName>
        <fullName evidence="4">Conjugative transposon protein TraM</fullName>
    </submittedName>
</protein>
<evidence type="ECO:0000313" key="5">
    <source>
        <dbReference type="Proteomes" id="UP000618952"/>
    </source>
</evidence>
<evidence type="ECO:0000256" key="2">
    <source>
        <dbReference type="SAM" id="Phobius"/>
    </source>
</evidence>